<evidence type="ECO:0000259" key="2">
    <source>
        <dbReference type="PROSITE" id="PS50175"/>
    </source>
</evidence>
<organism evidence="3 4">
    <name type="scientific">Pseudolycoriella hygida</name>
    <dbReference type="NCBI Taxonomy" id="35572"/>
    <lineage>
        <taxon>Eukaryota</taxon>
        <taxon>Metazoa</taxon>
        <taxon>Ecdysozoa</taxon>
        <taxon>Arthropoda</taxon>
        <taxon>Hexapoda</taxon>
        <taxon>Insecta</taxon>
        <taxon>Pterygota</taxon>
        <taxon>Neoptera</taxon>
        <taxon>Endopterygota</taxon>
        <taxon>Diptera</taxon>
        <taxon>Nematocera</taxon>
        <taxon>Sciaroidea</taxon>
        <taxon>Sciaridae</taxon>
        <taxon>Pseudolycoriella</taxon>
    </lineage>
</organism>
<name>A0A9Q0SA21_9DIPT</name>
<dbReference type="GO" id="GO:0004190">
    <property type="term" value="F:aspartic-type endopeptidase activity"/>
    <property type="evidence" value="ECO:0007669"/>
    <property type="project" value="InterPro"/>
</dbReference>
<dbReference type="InterPro" id="IPR001969">
    <property type="entry name" value="Aspartic_peptidase_AS"/>
</dbReference>
<dbReference type="GO" id="GO:0006508">
    <property type="term" value="P:proteolysis"/>
    <property type="evidence" value="ECO:0007669"/>
    <property type="project" value="InterPro"/>
</dbReference>
<evidence type="ECO:0000313" key="3">
    <source>
        <dbReference type="EMBL" id="KAJ6649000.1"/>
    </source>
</evidence>
<gene>
    <name evidence="3" type="ORF">Bhyg_04232</name>
</gene>
<dbReference type="EMBL" id="WJQU01000001">
    <property type="protein sequence ID" value="KAJ6649000.1"/>
    <property type="molecule type" value="Genomic_DNA"/>
</dbReference>
<dbReference type="AlphaFoldDB" id="A0A9Q0SA21"/>
<dbReference type="PROSITE" id="PS00141">
    <property type="entry name" value="ASP_PROTEASE"/>
    <property type="match status" value="1"/>
</dbReference>
<keyword evidence="4" id="KW-1185">Reference proteome</keyword>
<comment type="caution">
    <text evidence="3">The sequence shown here is derived from an EMBL/GenBank/DDBJ whole genome shotgun (WGS) entry which is preliminary data.</text>
</comment>
<dbReference type="InterPro" id="IPR001995">
    <property type="entry name" value="Peptidase_A2_cat"/>
</dbReference>
<dbReference type="SUPFAM" id="SSF50630">
    <property type="entry name" value="Acid proteases"/>
    <property type="match status" value="1"/>
</dbReference>
<dbReference type="PROSITE" id="PS50175">
    <property type="entry name" value="ASP_PROT_RETROV"/>
    <property type="match status" value="1"/>
</dbReference>
<accession>A0A9Q0SA21</accession>
<reference evidence="3" key="1">
    <citation type="submission" date="2022-07" db="EMBL/GenBank/DDBJ databases">
        <authorList>
            <person name="Trinca V."/>
            <person name="Uliana J.V.C."/>
            <person name="Torres T.T."/>
            <person name="Ward R.J."/>
            <person name="Monesi N."/>
        </authorList>
    </citation>
    <scope>NUCLEOTIDE SEQUENCE</scope>
    <source>
        <strain evidence="3">HSMRA1968</strain>
        <tissue evidence="3">Whole embryos</tissue>
    </source>
</reference>
<sequence>MLIPLTVNETTFEALVDTGSPYTMMDESLYEQLQLGKWSKSKVSVRGFAGKPQYTLGAIEVNIEIERNILRQAEVMIKNGLPTIVKTVSDGPENDIMTIQTIYDKFKVDECPGIAEISDKKIKSEVMKLIKEYKPARGEILHPDENSIDG</sequence>
<keyword evidence="1" id="KW-0378">Hydrolase</keyword>
<dbReference type="Gene3D" id="2.40.70.10">
    <property type="entry name" value="Acid Proteases"/>
    <property type="match status" value="1"/>
</dbReference>
<feature type="domain" description="Peptidase A2" evidence="2">
    <location>
        <begin position="12"/>
        <end position="50"/>
    </location>
</feature>
<proteinExistence type="predicted"/>
<evidence type="ECO:0000313" key="4">
    <source>
        <dbReference type="Proteomes" id="UP001151699"/>
    </source>
</evidence>
<evidence type="ECO:0000256" key="1">
    <source>
        <dbReference type="ARBA" id="ARBA00022801"/>
    </source>
</evidence>
<dbReference type="Proteomes" id="UP001151699">
    <property type="component" value="Chromosome A"/>
</dbReference>
<dbReference type="InterPro" id="IPR021109">
    <property type="entry name" value="Peptidase_aspartic_dom_sf"/>
</dbReference>
<protein>
    <recommendedName>
        <fullName evidence="2">Peptidase A2 domain-containing protein</fullName>
    </recommendedName>
</protein>
<dbReference type="Pfam" id="PF13975">
    <property type="entry name" value="gag-asp_proteas"/>
    <property type="match status" value="1"/>
</dbReference>
<dbReference type="CDD" id="cd00303">
    <property type="entry name" value="retropepsin_like"/>
    <property type="match status" value="1"/>
</dbReference>
<dbReference type="OrthoDB" id="7693469at2759"/>